<dbReference type="EMBL" id="CM037156">
    <property type="protein sequence ID" value="KAH7838664.1"/>
    <property type="molecule type" value="Genomic_DNA"/>
</dbReference>
<evidence type="ECO:0000313" key="1">
    <source>
        <dbReference type="EMBL" id="KAH7838664.1"/>
    </source>
</evidence>
<accession>A0ACB7XE59</accession>
<protein>
    <submittedName>
        <fullName evidence="1">Uncharacterized protein</fullName>
    </submittedName>
</protein>
<dbReference type="Proteomes" id="UP000828048">
    <property type="component" value="Chromosome 6"/>
</dbReference>
<name>A0ACB7XE59_9ERIC</name>
<reference evidence="1 2" key="1">
    <citation type="journal article" date="2021" name="Hortic Res">
        <title>High-quality reference genome and annotation aids understanding of berry development for evergreen blueberry (Vaccinium darrowii).</title>
        <authorList>
            <person name="Yu J."/>
            <person name="Hulse-Kemp A.M."/>
            <person name="Babiker E."/>
            <person name="Staton M."/>
        </authorList>
    </citation>
    <scope>NUCLEOTIDE SEQUENCE [LARGE SCALE GENOMIC DNA]</scope>
    <source>
        <strain evidence="2">cv. NJ 8807/NJ 8810</strain>
        <tissue evidence="1">Young leaf</tissue>
    </source>
</reference>
<keyword evidence="2" id="KW-1185">Reference proteome</keyword>
<sequence length="215" mass="23953">MGDVVLMVEDLKSASAIAISVCRICHEGEFESRKSLEAPCACSGTVKFAHRDCIQRWCNEKGNTVCEICLQKFEPGYAAPPVKASQLVDAVVTIRGSLEVPRTDMEIPNPESSASAMLETDYPECSFQANLRFTYCRTMALLFMVLLLARDLLALVTRGTEHYPFTLLTLLIIRASGIVLPMFVFIRIITAIQNSIKHPYQVYEEDGHHGIQVHS</sequence>
<evidence type="ECO:0000313" key="2">
    <source>
        <dbReference type="Proteomes" id="UP000828048"/>
    </source>
</evidence>
<gene>
    <name evidence="1" type="ORF">Vadar_029623</name>
</gene>
<proteinExistence type="predicted"/>
<comment type="caution">
    <text evidence="1">The sequence shown here is derived from an EMBL/GenBank/DDBJ whole genome shotgun (WGS) entry which is preliminary data.</text>
</comment>
<organism evidence="1 2">
    <name type="scientific">Vaccinium darrowii</name>
    <dbReference type="NCBI Taxonomy" id="229202"/>
    <lineage>
        <taxon>Eukaryota</taxon>
        <taxon>Viridiplantae</taxon>
        <taxon>Streptophyta</taxon>
        <taxon>Embryophyta</taxon>
        <taxon>Tracheophyta</taxon>
        <taxon>Spermatophyta</taxon>
        <taxon>Magnoliopsida</taxon>
        <taxon>eudicotyledons</taxon>
        <taxon>Gunneridae</taxon>
        <taxon>Pentapetalae</taxon>
        <taxon>asterids</taxon>
        <taxon>Ericales</taxon>
        <taxon>Ericaceae</taxon>
        <taxon>Vaccinioideae</taxon>
        <taxon>Vaccinieae</taxon>
        <taxon>Vaccinium</taxon>
    </lineage>
</organism>